<name>A0AAP0N0D7_9ROSI</name>
<dbReference type="Proteomes" id="UP001428341">
    <property type="component" value="Unassembled WGS sequence"/>
</dbReference>
<sequence>MFVIFPTMLITVEAAVVREGVYVACEEGLFPLSLSPIPKMQCDSMRYSKGDLLGN</sequence>
<organism evidence="1 2">
    <name type="scientific">Citrus x changshan-huyou</name>
    <dbReference type="NCBI Taxonomy" id="2935761"/>
    <lineage>
        <taxon>Eukaryota</taxon>
        <taxon>Viridiplantae</taxon>
        <taxon>Streptophyta</taxon>
        <taxon>Embryophyta</taxon>
        <taxon>Tracheophyta</taxon>
        <taxon>Spermatophyta</taxon>
        <taxon>Magnoliopsida</taxon>
        <taxon>eudicotyledons</taxon>
        <taxon>Gunneridae</taxon>
        <taxon>Pentapetalae</taxon>
        <taxon>rosids</taxon>
        <taxon>malvids</taxon>
        <taxon>Sapindales</taxon>
        <taxon>Rutaceae</taxon>
        <taxon>Aurantioideae</taxon>
        <taxon>Citrus</taxon>
    </lineage>
</organism>
<evidence type="ECO:0000313" key="1">
    <source>
        <dbReference type="EMBL" id="KAK9230478.1"/>
    </source>
</evidence>
<proteinExistence type="predicted"/>
<keyword evidence="2" id="KW-1185">Reference proteome</keyword>
<gene>
    <name evidence="1" type="ORF">WN944_023448</name>
</gene>
<accession>A0AAP0N0D7</accession>
<evidence type="ECO:0000313" key="2">
    <source>
        <dbReference type="Proteomes" id="UP001428341"/>
    </source>
</evidence>
<dbReference type="AlphaFoldDB" id="A0AAP0N0D7"/>
<protein>
    <submittedName>
        <fullName evidence="1">Uncharacterized protein</fullName>
    </submittedName>
</protein>
<dbReference type="EMBL" id="JBCGBO010000001">
    <property type="protein sequence ID" value="KAK9230478.1"/>
    <property type="molecule type" value="Genomic_DNA"/>
</dbReference>
<reference evidence="1 2" key="1">
    <citation type="submission" date="2024-05" db="EMBL/GenBank/DDBJ databases">
        <title>Haplotype-resolved chromosome-level genome assembly of Huyou (Citrus changshanensis).</title>
        <authorList>
            <person name="Miao C."/>
            <person name="Chen W."/>
            <person name="Wu Y."/>
            <person name="Wang L."/>
            <person name="Zhao S."/>
            <person name="Grierson D."/>
            <person name="Xu C."/>
            <person name="Chen K."/>
        </authorList>
    </citation>
    <scope>NUCLEOTIDE SEQUENCE [LARGE SCALE GENOMIC DNA]</scope>
    <source>
        <strain evidence="1">01-14</strain>
        <tissue evidence="1">Leaf</tissue>
    </source>
</reference>
<comment type="caution">
    <text evidence="1">The sequence shown here is derived from an EMBL/GenBank/DDBJ whole genome shotgun (WGS) entry which is preliminary data.</text>
</comment>